<comment type="caution">
    <text evidence="2">The sequence shown here is derived from an EMBL/GenBank/DDBJ whole genome shotgun (WGS) entry which is preliminary data.</text>
</comment>
<dbReference type="EMBL" id="NMUH01000081">
    <property type="protein sequence ID" value="MQL70886.1"/>
    <property type="molecule type" value="Genomic_DNA"/>
</dbReference>
<accession>A0A843TKY2</accession>
<sequence>MQEEWRVQMLPIQFLFASVNPVVVMHPHLVPPHVPRVLELQAWELKGLEGGSVPPHLALDVRRLLYPTGERRGAPPPGGVGSEGTWRPASAWCCRWCRSTSSRVSRSRMASRAGAEEAGGEDEAGCGGELALRLPELLKGEHEETADQEERCPMKSDSI</sequence>
<feature type="compositionally biased region" description="Basic and acidic residues" evidence="1">
    <location>
        <begin position="136"/>
        <end position="159"/>
    </location>
</feature>
<dbReference type="Proteomes" id="UP000652761">
    <property type="component" value="Unassembled WGS sequence"/>
</dbReference>
<dbReference type="PANTHER" id="PTHR34133:SF8">
    <property type="entry name" value="OS07G0633000 PROTEIN"/>
    <property type="match status" value="1"/>
</dbReference>
<keyword evidence="3" id="KW-1185">Reference proteome</keyword>
<evidence type="ECO:0000313" key="2">
    <source>
        <dbReference type="EMBL" id="MQL70886.1"/>
    </source>
</evidence>
<proteinExistence type="predicted"/>
<dbReference type="Pfam" id="PF09366">
    <property type="entry name" value="DUF1997"/>
    <property type="match status" value="1"/>
</dbReference>
<protein>
    <submittedName>
        <fullName evidence="2">Uncharacterized protein</fullName>
    </submittedName>
</protein>
<dbReference type="InterPro" id="IPR018971">
    <property type="entry name" value="DUF1997"/>
</dbReference>
<organism evidence="2 3">
    <name type="scientific">Colocasia esculenta</name>
    <name type="common">Wild taro</name>
    <name type="synonym">Arum esculentum</name>
    <dbReference type="NCBI Taxonomy" id="4460"/>
    <lineage>
        <taxon>Eukaryota</taxon>
        <taxon>Viridiplantae</taxon>
        <taxon>Streptophyta</taxon>
        <taxon>Embryophyta</taxon>
        <taxon>Tracheophyta</taxon>
        <taxon>Spermatophyta</taxon>
        <taxon>Magnoliopsida</taxon>
        <taxon>Liliopsida</taxon>
        <taxon>Araceae</taxon>
        <taxon>Aroideae</taxon>
        <taxon>Colocasieae</taxon>
        <taxon>Colocasia</taxon>
    </lineage>
</organism>
<feature type="compositionally biased region" description="Low complexity" evidence="1">
    <location>
        <begin position="102"/>
        <end position="113"/>
    </location>
</feature>
<reference evidence="2" key="1">
    <citation type="submission" date="2017-07" db="EMBL/GenBank/DDBJ databases">
        <title>Taro Niue Genome Assembly and Annotation.</title>
        <authorList>
            <person name="Atibalentja N."/>
            <person name="Keating K."/>
            <person name="Fields C.J."/>
        </authorList>
    </citation>
    <scope>NUCLEOTIDE SEQUENCE</scope>
    <source>
        <strain evidence="2">Niue_2</strain>
        <tissue evidence="2">Leaf</tissue>
    </source>
</reference>
<dbReference type="OrthoDB" id="496281at2759"/>
<dbReference type="AlphaFoldDB" id="A0A843TKY2"/>
<feature type="region of interest" description="Disordered" evidence="1">
    <location>
        <begin position="102"/>
        <end position="159"/>
    </location>
</feature>
<evidence type="ECO:0000256" key="1">
    <source>
        <dbReference type="SAM" id="MobiDB-lite"/>
    </source>
</evidence>
<evidence type="ECO:0000313" key="3">
    <source>
        <dbReference type="Proteomes" id="UP000652761"/>
    </source>
</evidence>
<gene>
    <name evidence="2" type="ORF">Taro_003204</name>
</gene>
<dbReference type="PANTHER" id="PTHR34133">
    <property type="entry name" value="OS07G0633000 PROTEIN"/>
    <property type="match status" value="1"/>
</dbReference>
<name>A0A843TKY2_COLES</name>